<name>A0A6C0DEJ4_9ZZZZ</name>
<evidence type="ECO:0000256" key="1">
    <source>
        <dbReference type="SAM" id="MobiDB-lite"/>
    </source>
</evidence>
<evidence type="ECO:0000313" key="2">
    <source>
        <dbReference type="EMBL" id="QHT14883.1"/>
    </source>
</evidence>
<proteinExistence type="predicted"/>
<feature type="compositionally biased region" description="Basic and acidic residues" evidence="1">
    <location>
        <begin position="1640"/>
        <end position="1652"/>
    </location>
</feature>
<organism evidence="2">
    <name type="scientific">viral metagenome</name>
    <dbReference type="NCBI Taxonomy" id="1070528"/>
    <lineage>
        <taxon>unclassified sequences</taxon>
        <taxon>metagenomes</taxon>
        <taxon>organismal metagenomes</taxon>
    </lineage>
</organism>
<dbReference type="EMBL" id="MN739595">
    <property type="protein sequence ID" value="QHT14883.1"/>
    <property type="molecule type" value="Genomic_DNA"/>
</dbReference>
<protein>
    <submittedName>
        <fullName evidence="2">Uncharacterized protein</fullName>
    </submittedName>
</protein>
<reference evidence="2" key="1">
    <citation type="journal article" date="2020" name="Nature">
        <title>Giant virus diversity and host interactions through global metagenomics.</title>
        <authorList>
            <person name="Schulz F."/>
            <person name="Roux S."/>
            <person name="Paez-Espino D."/>
            <person name="Jungbluth S."/>
            <person name="Walsh D.A."/>
            <person name="Denef V.J."/>
            <person name="McMahon K.D."/>
            <person name="Konstantinidis K.T."/>
            <person name="Eloe-Fadrosh E.A."/>
            <person name="Kyrpides N.C."/>
            <person name="Woyke T."/>
        </authorList>
    </citation>
    <scope>NUCLEOTIDE SEQUENCE</scope>
    <source>
        <strain evidence="2">GVMAG-M-3300023174-141</strain>
    </source>
</reference>
<feature type="region of interest" description="Disordered" evidence="1">
    <location>
        <begin position="1627"/>
        <end position="1674"/>
    </location>
</feature>
<accession>A0A6C0DEJ4</accession>
<sequence>MEEPLQDDKIEELPIHVSAAEPVEVDHVPSEEEVVAEMMRPSSVQISSPTDADEEDPMAFIMELGDYVVIETSTYGRIEGTVYYRSLERISIKPTGVSHYLHHFKVEQTDEGEMYDDADGVNDTFIIDKRKQTTFVEQQNFRVGQMVDTFTSEREPYRTFKIIDVSTEVDSIKLEDPEDTEHPVELIFNGVGIESDEPIAVIRIRPSLPEEEASPEVIEEEPLQSEDVEDVIEEIPLGIKEIGVIEITPPKIFKEAASYEQRIPDDMQKIDALNDFMLGLDPSVQKDPRTLRTIRILVETLFYLKQGTVSYRKDGSVQGAQDVSLSFLSDLIKQSHIPMGRPVLMVSKREYSMNEEMDALNESDDRKYDPSDEREKRVDGDKVYFEKFAQELMQMNAVSSRVVSTSSSKGSTVVEWRDQQDFIQRFMNPWRSVAEPTWKALSDSDFFRMSHPITRQIGKGVHELQAIVPGYVASHMEDLKLAFDRVSLAMERALGATYRKGKDRSKQVLMGEEGARMLSYIMFPARLARHLGRTRSRQLAIDTYRSQLPPKTMQMIIEEMGEPKENGTSNDAILLTSEDVGEISIADYVSGMTIPSLGFGDAMDTLDQYGMGDMELNSDLSEALIQKIEKYQEQLISALAAFREIISSKEPNDPKPNPMLPNPEFFNIILNEPMLRSELEEYKRVNPSLATSDIGQVSHLMKHVSNYFQVAAGQNKDLAAAAFLQAGLTEYLKQLKIANLIRYNQIHAGERPKKNTCKHVADLVSVQKIKDDSERFRELTQFVKRYQGVRSSNWTDCRTCKEHLICIHERLQLQAYLNPKEKETIEKQIILTCSGGQFQGKYICRNCGQTLRDLDFDNNLEFDDNGKPKSGRSVLVDEDAILDEKLDMLVSVPIEPSQKKEMELTEDEVKCYHVIRELSERVGVQLDNDGYRTVIDDVMRFMNQLSTREEYGVKKKIAYEVFVVRFLITSCAAFLLVEIQTKIPSYLIRYTLMGCNNPGFEGYPLEREKTNMQGVEYMACAISSIMKKESPWGNTGFQSEPDDIKRMKGIVAYMDNILTMSEHNAVIQGRLSLKRRYLLEVFGKSSDDQGGYSKETIPSAFLPEQIVLTPEDAAKEVIQKEVMEAMGNSGRSALMKLWIRQAHLVAKTSAKLVKGAPLSETTCCTAPVSAPGIFWKEQENFPEMHARQLVPNQQGSFMLTFFEPRDASVGVVEPNKDLYYRLFLKCCFTGPRVGHLHEPGLTHRCTWCGFQFPGHPKVIDTNTEGRGSLSEVNTATEEFNKLLDSIHEVNRVEPIKKMEISSLEVIMEQFGSVSPPPFQEWKDIIAHTTQEFMKLPHDAGRDDIASAAARISMISSEAEDMIFQRRTMAVFRTLIQEQITELSWNDFFNVLQNYFITPIQRFLAEFNPKGFAIPVEMKKALSETHTSQDLQPILDRELEFIKSKSAERKSEKLEFARTKLAYCLKQWSALLPYKNKIRPIVVPGKEKALFYIQKAMFYGPLASLLDSGEVVAGPKQGRKSAMSAVSNPSATFILEVITSFLTKYGKEKLSYDEKEIKNLIAIRDEKERVNVVAEFNKLSDEERSVELTNKKLGIGKWAVGGTKLIYAYDKDYYDQERQKRMAAGIVDFSGSGNGEPEVPSGRDYDDVGLREYGDDEYEQEGGYDQNQHADDDAE</sequence>